<dbReference type="GO" id="GO:0000976">
    <property type="term" value="F:transcription cis-regulatory region binding"/>
    <property type="evidence" value="ECO:0007669"/>
    <property type="project" value="TreeGrafter"/>
</dbReference>
<sequence>MKPLRDRRDSRWDSHREQRRAELVTAAIEAIRAHGAGVGMDDVAAAAGTSKTVVYRHFQDRTGLHVAVCETVAATLVTRIRAAVDTAREQTGSPHAMVAAGIDAYLWLIENDREVYRFVVHRPLLDAATTDPVTDLTTVIGDHVAVVVDEAVRHSSAARTWGHAIVGLVRGAADDWLARPDGTTRAELTARLTDLAWTGLAGLRTPEVTP</sequence>
<name>A0A511DMB9_9PSEU</name>
<evidence type="ECO:0000313" key="5">
    <source>
        <dbReference type="Proteomes" id="UP000321685"/>
    </source>
</evidence>
<dbReference type="PANTHER" id="PTHR30055">
    <property type="entry name" value="HTH-TYPE TRANSCRIPTIONAL REGULATOR RUTR"/>
    <property type="match status" value="1"/>
</dbReference>
<dbReference type="PROSITE" id="PS50977">
    <property type="entry name" value="HTH_TETR_2"/>
    <property type="match status" value="1"/>
</dbReference>
<dbReference type="RefSeq" id="WP_147113099.1">
    <property type="nucleotide sequence ID" value="NZ_BJVJ01000069.1"/>
</dbReference>
<organism evidence="4 5">
    <name type="scientific">Pseudonocardia sulfidoxydans NBRC 16205</name>
    <dbReference type="NCBI Taxonomy" id="1223511"/>
    <lineage>
        <taxon>Bacteria</taxon>
        <taxon>Bacillati</taxon>
        <taxon>Actinomycetota</taxon>
        <taxon>Actinomycetes</taxon>
        <taxon>Pseudonocardiales</taxon>
        <taxon>Pseudonocardiaceae</taxon>
        <taxon>Pseudonocardia</taxon>
    </lineage>
</organism>
<dbReference type="InterPro" id="IPR036271">
    <property type="entry name" value="Tet_transcr_reg_TetR-rel_C_sf"/>
</dbReference>
<evidence type="ECO:0000259" key="3">
    <source>
        <dbReference type="PROSITE" id="PS50977"/>
    </source>
</evidence>
<comment type="caution">
    <text evidence="4">The sequence shown here is derived from an EMBL/GenBank/DDBJ whole genome shotgun (WGS) entry which is preliminary data.</text>
</comment>
<evidence type="ECO:0000313" key="4">
    <source>
        <dbReference type="EMBL" id="GEL25960.1"/>
    </source>
</evidence>
<dbReference type="OrthoDB" id="4542604at2"/>
<evidence type="ECO:0000256" key="2">
    <source>
        <dbReference type="PROSITE-ProRule" id="PRU00335"/>
    </source>
</evidence>
<protein>
    <submittedName>
        <fullName evidence="4">TetR family transcriptional regulator</fullName>
    </submittedName>
</protein>
<dbReference type="Proteomes" id="UP000321685">
    <property type="component" value="Unassembled WGS sequence"/>
</dbReference>
<dbReference type="InterPro" id="IPR045823">
    <property type="entry name" value="TetR_C_32"/>
</dbReference>
<proteinExistence type="predicted"/>
<keyword evidence="1 2" id="KW-0238">DNA-binding</keyword>
<dbReference type="Gene3D" id="1.10.357.10">
    <property type="entry name" value="Tetracycline Repressor, domain 2"/>
    <property type="match status" value="1"/>
</dbReference>
<gene>
    <name evidence="4" type="ORF">PSU4_49140</name>
</gene>
<dbReference type="EMBL" id="BJVJ01000069">
    <property type="protein sequence ID" value="GEL25960.1"/>
    <property type="molecule type" value="Genomic_DNA"/>
</dbReference>
<dbReference type="SUPFAM" id="SSF46689">
    <property type="entry name" value="Homeodomain-like"/>
    <property type="match status" value="1"/>
</dbReference>
<reference evidence="4 5" key="1">
    <citation type="submission" date="2019-07" db="EMBL/GenBank/DDBJ databases">
        <title>Whole genome shotgun sequence of Pseudonocardia sulfidoxydans NBRC 16205.</title>
        <authorList>
            <person name="Hosoyama A."/>
            <person name="Uohara A."/>
            <person name="Ohji S."/>
            <person name="Ichikawa N."/>
        </authorList>
    </citation>
    <scope>NUCLEOTIDE SEQUENCE [LARGE SCALE GENOMIC DNA]</scope>
    <source>
        <strain evidence="4 5">NBRC 16205</strain>
    </source>
</reference>
<dbReference type="Pfam" id="PF00440">
    <property type="entry name" value="TetR_N"/>
    <property type="match status" value="1"/>
</dbReference>
<dbReference type="PANTHER" id="PTHR30055:SF160">
    <property type="entry name" value="TRANSCRIPTIONAL REGULATORY PROTEIN (PROBABLY ASNC-FAMILY)-RELATED"/>
    <property type="match status" value="1"/>
</dbReference>
<accession>A0A511DMB9</accession>
<evidence type="ECO:0000256" key="1">
    <source>
        <dbReference type="ARBA" id="ARBA00023125"/>
    </source>
</evidence>
<keyword evidence="5" id="KW-1185">Reference proteome</keyword>
<feature type="domain" description="HTH tetR-type" evidence="3">
    <location>
        <begin position="17"/>
        <end position="76"/>
    </location>
</feature>
<dbReference type="GO" id="GO:0003700">
    <property type="term" value="F:DNA-binding transcription factor activity"/>
    <property type="evidence" value="ECO:0007669"/>
    <property type="project" value="TreeGrafter"/>
</dbReference>
<dbReference type="AlphaFoldDB" id="A0A511DMB9"/>
<feature type="DNA-binding region" description="H-T-H motif" evidence="2">
    <location>
        <begin position="39"/>
        <end position="58"/>
    </location>
</feature>
<dbReference type="SUPFAM" id="SSF48498">
    <property type="entry name" value="Tetracyclin repressor-like, C-terminal domain"/>
    <property type="match status" value="1"/>
</dbReference>
<dbReference type="InterPro" id="IPR009057">
    <property type="entry name" value="Homeodomain-like_sf"/>
</dbReference>
<dbReference type="Pfam" id="PF19344">
    <property type="entry name" value="TetR_C_32"/>
    <property type="match status" value="1"/>
</dbReference>
<dbReference type="InterPro" id="IPR001647">
    <property type="entry name" value="HTH_TetR"/>
</dbReference>
<dbReference type="InterPro" id="IPR050109">
    <property type="entry name" value="HTH-type_TetR-like_transc_reg"/>
</dbReference>